<keyword evidence="2" id="KW-1185">Reference proteome</keyword>
<gene>
    <name evidence="1" type="ORF">EEDITHA_LOCUS7890</name>
</gene>
<evidence type="ECO:0000313" key="1">
    <source>
        <dbReference type="EMBL" id="CAH2092097.1"/>
    </source>
</evidence>
<dbReference type="EMBL" id="CAKOGL010000011">
    <property type="protein sequence ID" value="CAH2092097.1"/>
    <property type="molecule type" value="Genomic_DNA"/>
</dbReference>
<dbReference type="InterPro" id="IPR027417">
    <property type="entry name" value="P-loop_NTPase"/>
</dbReference>
<protein>
    <recommendedName>
        <fullName evidence="3">Helicase</fullName>
    </recommendedName>
</protein>
<reference evidence="1" key="1">
    <citation type="submission" date="2022-03" db="EMBL/GenBank/DDBJ databases">
        <authorList>
            <person name="Tunstrom K."/>
        </authorList>
    </citation>
    <scope>NUCLEOTIDE SEQUENCE</scope>
</reference>
<dbReference type="AlphaFoldDB" id="A0AAU9U0D1"/>
<evidence type="ECO:0000313" key="2">
    <source>
        <dbReference type="Proteomes" id="UP001153954"/>
    </source>
</evidence>
<name>A0AAU9U0D1_EUPED</name>
<proteinExistence type="predicted"/>
<dbReference type="Proteomes" id="UP001153954">
    <property type="component" value="Unassembled WGS sequence"/>
</dbReference>
<comment type="caution">
    <text evidence="1">The sequence shown here is derived from an EMBL/GenBank/DDBJ whole genome shotgun (WGS) entry which is preliminary data.</text>
</comment>
<accession>A0AAU9U0D1</accession>
<evidence type="ECO:0008006" key="3">
    <source>
        <dbReference type="Google" id="ProtNLM"/>
    </source>
</evidence>
<sequence>MTINKSQEQTFDKIDLFLPNPVFTHGQLYVAFSRVRRFDDLKIQIINTTEQGLKGDKYLTKNVVYREIF</sequence>
<dbReference type="SUPFAM" id="SSF52540">
    <property type="entry name" value="P-loop containing nucleoside triphosphate hydrolases"/>
    <property type="match status" value="1"/>
</dbReference>
<organism evidence="1 2">
    <name type="scientific">Euphydryas editha</name>
    <name type="common">Edith's checkerspot</name>
    <dbReference type="NCBI Taxonomy" id="104508"/>
    <lineage>
        <taxon>Eukaryota</taxon>
        <taxon>Metazoa</taxon>
        <taxon>Ecdysozoa</taxon>
        <taxon>Arthropoda</taxon>
        <taxon>Hexapoda</taxon>
        <taxon>Insecta</taxon>
        <taxon>Pterygota</taxon>
        <taxon>Neoptera</taxon>
        <taxon>Endopterygota</taxon>
        <taxon>Lepidoptera</taxon>
        <taxon>Glossata</taxon>
        <taxon>Ditrysia</taxon>
        <taxon>Papilionoidea</taxon>
        <taxon>Nymphalidae</taxon>
        <taxon>Nymphalinae</taxon>
        <taxon>Euphydryas</taxon>
    </lineage>
</organism>